<reference evidence="3" key="1">
    <citation type="submission" date="2021-03" db="EMBL/GenBank/DDBJ databases">
        <title>Evolutionary innovations through gain and loss of genes in the ectomycorrhizal Boletales.</title>
        <authorList>
            <person name="Wu G."/>
            <person name="Miyauchi S."/>
            <person name="Morin E."/>
            <person name="Yang Z.-L."/>
            <person name="Xu J."/>
            <person name="Martin F.M."/>
        </authorList>
    </citation>
    <scope>NUCLEOTIDE SEQUENCE</scope>
    <source>
        <strain evidence="3">BR01</strain>
    </source>
</reference>
<feature type="compositionally biased region" description="Acidic residues" evidence="1">
    <location>
        <begin position="535"/>
        <end position="553"/>
    </location>
</feature>
<evidence type="ECO:0000256" key="2">
    <source>
        <dbReference type="SAM" id="Phobius"/>
    </source>
</evidence>
<protein>
    <recommendedName>
        <fullName evidence="5">DUF1776-domain-containing protein</fullName>
    </recommendedName>
</protein>
<dbReference type="InterPro" id="IPR036291">
    <property type="entry name" value="NAD(P)-bd_dom_sf"/>
</dbReference>
<feature type="compositionally biased region" description="Polar residues" evidence="1">
    <location>
        <begin position="486"/>
        <end position="496"/>
    </location>
</feature>
<comment type="caution">
    <text evidence="3">The sequence shown here is derived from an EMBL/GenBank/DDBJ whole genome shotgun (WGS) entry which is preliminary data.</text>
</comment>
<keyword evidence="2" id="KW-0472">Membrane</keyword>
<organism evidence="3 4">
    <name type="scientific">Boletus reticuloceps</name>
    <dbReference type="NCBI Taxonomy" id="495285"/>
    <lineage>
        <taxon>Eukaryota</taxon>
        <taxon>Fungi</taxon>
        <taxon>Dikarya</taxon>
        <taxon>Basidiomycota</taxon>
        <taxon>Agaricomycotina</taxon>
        <taxon>Agaricomycetes</taxon>
        <taxon>Agaricomycetidae</taxon>
        <taxon>Boletales</taxon>
        <taxon>Boletineae</taxon>
        <taxon>Boletaceae</taxon>
        <taxon>Boletoideae</taxon>
        <taxon>Boletus</taxon>
    </lineage>
</organism>
<dbReference type="OrthoDB" id="5308060at2759"/>
<dbReference type="InterPro" id="IPR013952">
    <property type="entry name" value="DUF1776_fun"/>
</dbReference>
<evidence type="ECO:0000313" key="4">
    <source>
        <dbReference type="Proteomes" id="UP000683000"/>
    </source>
</evidence>
<feature type="region of interest" description="Disordered" evidence="1">
    <location>
        <begin position="474"/>
        <end position="508"/>
    </location>
</feature>
<proteinExistence type="predicted"/>
<dbReference type="SUPFAM" id="SSF55144">
    <property type="entry name" value="LigT-like"/>
    <property type="match status" value="1"/>
</dbReference>
<dbReference type="Proteomes" id="UP000683000">
    <property type="component" value="Unassembled WGS sequence"/>
</dbReference>
<evidence type="ECO:0008006" key="5">
    <source>
        <dbReference type="Google" id="ProtNLM"/>
    </source>
</evidence>
<keyword evidence="4" id="KW-1185">Reference proteome</keyword>
<evidence type="ECO:0000313" key="3">
    <source>
        <dbReference type="EMBL" id="KAG6376253.1"/>
    </source>
</evidence>
<sequence>MVPTIDQLEQYFDYVERLVVGTLAAASPGLPNVQEALNRLWLDISRFGPPGLPSFPDIRVPGLRPFEVPPPPPPPPPKSLIDNAGDCIVRHPWIASGMVISALGAGLLAGYSIVCMRSLKGRRVKVASPQFERRQAVVILGGDHPLGLPLIMEFEKQGYIVITSVSSPETVSDIESKGHGYVRALILDPSEPGTIPIFLRSLASTLSRRFPITAAGDPYAPTPYHPMVHSVISLLTMPTASVHCAPAPFEQISLRSTYLPHLLSTHIAPLQAIQALLPLLRADASRARGHKSIILCLPAADARVGLPFGSVNAMSAAATLRAADVLRREIAAAQGMSAIRIVTVDVGAVGSSTGDLSATVNMDDWTPSEKATYGAALSALRETRGSRVPADVSTFVDSLVSVASGGTKARYSGKFVFGIGFGLVYEQFKDWVRGDRFSIGAGAGTYAIASYLPPVLLDGLLALPHFLMTIRNRLLPPLPPRTDPPSNRTARSTTPASHPENVPGTGTSSLVLHRPVGLVSTISKAAVTPESHPDVEEEGTSPDAEAESNDGDIESTSVGSSWAFLSGLCPRQHRWITSNLFCRDAHREDLLSPSSYPAFPPHITLATVPLSDPGIPNVLLDAVPVSQQPIRANFQSLVVGDHYFRSVFIDIRVQPTQELVDLQNQILIHLASSWPRTHGTEVSSHVVVLHRGGGQTSSR</sequence>
<dbReference type="Gene3D" id="3.40.50.720">
    <property type="entry name" value="NAD(P)-binding Rossmann-like Domain"/>
    <property type="match status" value="1"/>
</dbReference>
<accession>A0A8I3A8X6</accession>
<evidence type="ECO:0000256" key="1">
    <source>
        <dbReference type="SAM" id="MobiDB-lite"/>
    </source>
</evidence>
<dbReference type="InterPro" id="IPR009097">
    <property type="entry name" value="Cyclic_Pdiesterase"/>
</dbReference>
<dbReference type="AlphaFoldDB" id="A0A8I3A8X6"/>
<name>A0A8I3A8X6_9AGAM</name>
<dbReference type="EMBL" id="JAGFBS010000012">
    <property type="protein sequence ID" value="KAG6376253.1"/>
    <property type="molecule type" value="Genomic_DNA"/>
</dbReference>
<dbReference type="Pfam" id="PF08643">
    <property type="entry name" value="DUF1776"/>
    <property type="match status" value="1"/>
</dbReference>
<dbReference type="SUPFAM" id="SSF51735">
    <property type="entry name" value="NAD(P)-binding Rossmann-fold domains"/>
    <property type="match status" value="1"/>
</dbReference>
<keyword evidence="2" id="KW-1133">Transmembrane helix</keyword>
<keyword evidence="2" id="KW-0812">Transmembrane</keyword>
<dbReference type="Gene3D" id="3.90.1140.10">
    <property type="entry name" value="Cyclic phosphodiesterase"/>
    <property type="match status" value="1"/>
</dbReference>
<gene>
    <name evidence="3" type="ORF">JVT61DRAFT_2229</name>
</gene>
<feature type="region of interest" description="Disordered" evidence="1">
    <location>
        <begin position="525"/>
        <end position="555"/>
    </location>
</feature>
<feature type="transmembrane region" description="Helical" evidence="2">
    <location>
        <begin position="93"/>
        <end position="114"/>
    </location>
</feature>